<evidence type="ECO:0000313" key="21">
    <source>
        <dbReference type="Proteomes" id="UP000028924"/>
    </source>
</evidence>
<proteinExistence type="inferred from homology"/>
<dbReference type="GO" id="GO:0034599">
    <property type="term" value="P:cellular response to oxidative stress"/>
    <property type="evidence" value="ECO:0007669"/>
    <property type="project" value="UniProtKB-ARBA"/>
</dbReference>
<evidence type="ECO:0000256" key="15">
    <source>
        <dbReference type="ARBA" id="ARBA00077538"/>
    </source>
</evidence>
<dbReference type="FunFam" id="3.40.30.10:FF:000157">
    <property type="entry name" value="DOT5p Nuclear thiol peroxidase"/>
    <property type="match status" value="1"/>
</dbReference>
<dbReference type="PROSITE" id="PS51352">
    <property type="entry name" value="THIOREDOXIN_2"/>
    <property type="match status" value="1"/>
</dbReference>
<reference evidence="18" key="2">
    <citation type="submission" date="2015-08" db="EMBL/GenBank/DDBJ databases">
        <authorList>
            <person name="Babu N.S."/>
            <person name="Beckwith C.J."/>
            <person name="Beseler K.G."/>
            <person name="Brison A."/>
            <person name="Carone J.V."/>
            <person name="Caskin T.P."/>
            <person name="Diamond M."/>
            <person name="Durham M.E."/>
            <person name="Foxe J.M."/>
            <person name="Go M."/>
            <person name="Henderson B.A."/>
            <person name="Jones I.B."/>
            <person name="McGettigan J.A."/>
            <person name="Micheletti S.J."/>
            <person name="Nasrallah M.E."/>
            <person name="Ortiz D."/>
            <person name="Piller C.R."/>
            <person name="Privatt S.R."/>
            <person name="Schneider S.L."/>
            <person name="Sharp S."/>
            <person name="Smith T.C."/>
            <person name="Stanton J.D."/>
            <person name="Ullery H.E."/>
            <person name="Wilson R.J."/>
            <person name="Serrano M.G."/>
            <person name="Buck G."/>
            <person name="Lee V."/>
            <person name="Wang Y."/>
            <person name="Carvalho R."/>
            <person name="Voegtly L."/>
            <person name="Shi R."/>
            <person name="Duckworth R."/>
            <person name="Johnson A."/>
            <person name="Loviza R."/>
            <person name="Walstead R."/>
            <person name="Shah Z."/>
            <person name="Kiflezghi M."/>
            <person name="Wade K."/>
            <person name="Ball S.L."/>
            <person name="Bradley K.W."/>
            <person name="Asai D.J."/>
            <person name="Bowman C.A."/>
            <person name="Russell D.A."/>
            <person name="Pope W.H."/>
            <person name="Jacobs-Sera D."/>
            <person name="Hendrix R.W."/>
            <person name="Hatfull G.F."/>
        </authorList>
    </citation>
    <scope>NUCLEOTIDE SEQUENCE</scope>
</reference>
<comment type="subcellular location">
    <subcellularLocation>
        <location evidence="1">Nucleus</location>
    </subcellularLocation>
    <subcellularLocation>
        <location evidence="2">Plastid</location>
        <location evidence="2">Chloroplast thylakoid lumen</location>
    </subcellularLocation>
</comment>
<dbReference type="OrthoDB" id="338622at2759"/>
<dbReference type="GO" id="GO:0005634">
    <property type="term" value="C:nucleus"/>
    <property type="evidence" value="ECO:0007669"/>
    <property type="project" value="UniProtKB-SubCell"/>
</dbReference>
<dbReference type="RefSeq" id="XP_011400146.1">
    <property type="nucleotide sequence ID" value="XM_011401844.1"/>
</dbReference>
<gene>
    <name evidence="20" type="ORF">APUTEX25_002352</name>
    <name evidence="19" type="ORF">F751_4449</name>
    <name evidence="18" type="ORF">g.100617</name>
</gene>
<dbReference type="InterPro" id="IPR050924">
    <property type="entry name" value="Peroxiredoxin_BCP/PrxQ"/>
</dbReference>
<dbReference type="Proteomes" id="UP000279271">
    <property type="component" value="Unassembled WGS sequence"/>
</dbReference>
<dbReference type="PANTHER" id="PTHR42801">
    <property type="entry name" value="THIOREDOXIN-DEPENDENT PEROXIDE REDUCTASE"/>
    <property type="match status" value="1"/>
</dbReference>
<dbReference type="CDD" id="cd03017">
    <property type="entry name" value="PRX_BCP"/>
    <property type="match status" value="1"/>
</dbReference>
<organism evidence="19 21">
    <name type="scientific">Auxenochlorella protothecoides</name>
    <name type="common">Green microalga</name>
    <name type="synonym">Chlorella protothecoides</name>
    <dbReference type="NCBI Taxonomy" id="3075"/>
    <lineage>
        <taxon>Eukaryota</taxon>
        <taxon>Viridiplantae</taxon>
        <taxon>Chlorophyta</taxon>
        <taxon>core chlorophytes</taxon>
        <taxon>Trebouxiophyceae</taxon>
        <taxon>Chlorellales</taxon>
        <taxon>Chlorellaceae</taxon>
        <taxon>Auxenochlorella</taxon>
    </lineage>
</organism>
<name>A0A087SN75_AUXPR</name>
<dbReference type="Pfam" id="PF00578">
    <property type="entry name" value="AhpC-TSA"/>
    <property type="match status" value="1"/>
</dbReference>
<protein>
    <recommendedName>
        <fullName evidence="4">thioredoxin-dependent peroxiredoxin</fullName>
        <ecNumber evidence="4">1.11.1.24</ecNumber>
    </recommendedName>
    <alternativeName>
        <fullName evidence="15">Nuclear thiol peroxidase</fullName>
    </alternativeName>
    <alternativeName>
        <fullName evidence="11">Thioredoxin peroxidase</fullName>
    </alternativeName>
    <alternativeName>
        <fullName evidence="13">Thioredoxin-dependent peroxiredoxin Q</fullName>
    </alternativeName>
</protein>
<reference evidence="20" key="4">
    <citation type="submission" date="2018-10" db="EMBL/GenBank/DDBJ databases">
        <authorList>
            <person name="Hovde B."/>
            <person name="Zhang X."/>
        </authorList>
    </citation>
    <scope>NUCLEOTIDE SEQUENCE [LARGE SCALE GENOMIC DNA]</scope>
    <source>
        <strain evidence="20">UTEX 25</strain>
    </source>
</reference>
<feature type="region of interest" description="Disordered" evidence="16">
    <location>
        <begin position="1"/>
        <end position="85"/>
    </location>
</feature>
<dbReference type="InterPro" id="IPR000866">
    <property type="entry name" value="AhpC/TSA"/>
</dbReference>
<evidence type="ECO:0000256" key="12">
    <source>
        <dbReference type="ARBA" id="ARBA00038489"/>
    </source>
</evidence>
<dbReference type="EC" id="1.11.1.24" evidence="4"/>
<dbReference type="GeneID" id="23615840"/>
<evidence type="ECO:0000256" key="5">
    <source>
        <dbReference type="ARBA" id="ARBA00022559"/>
    </source>
</evidence>
<evidence type="ECO:0000256" key="3">
    <source>
        <dbReference type="ARBA" id="ARBA00011245"/>
    </source>
</evidence>
<comment type="similarity">
    <text evidence="12">Belongs to the peroxiredoxin family. BCP/PrxQ subfamily.</text>
</comment>
<keyword evidence="21" id="KW-1185">Reference proteome</keyword>
<evidence type="ECO:0000313" key="19">
    <source>
        <dbReference type="EMBL" id="KFM27179.1"/>
    </source>
</evidence>
<dbReference type="Gene3D" id="3.40.30.10">
    <property type="entry name" value="Glutaredoxin"/>
    <property type="match status" value="1"/>
</dbReference>
<keyword evidence="9" id="KW-0539">Nucleus</keyword>
<keyword evidence="7" id="KW-0560">Oxidoreductase</keyword>
<evidence type="ECO:0000256" key="2">
    <source>
        <dbReference type="ARBA" id="ARBA00004456"/>
    </source>
</evidence>
<dbReference type="InterPro" id="IPR013766">
    <property type="entry name" value="Thioredoxin_domain"/>
</dbReference>
<feature type="compositionally biased region" description="Basic and acidic residues" evidence="16">
    <location>
        <begin position="59"/>
        <end position="73"/>
    </location>
</feature>
<reference evidence="22" key="3">
    <citation type="journal article" date="2018" name="Algal Res.">
        <title>Characterization of plant carbon substrate utilization by Auxenochlorella protothecoides.</title>
        <authorList>
            <person name="Vogler B.W."/>
            <person name="Starkenburg S.R."/>
            <person name="Sudasinghe N."/>
            <person name="Schambach J.Y."/>
            <person name="Rollin J.A."/>
            <person name="Pattathil S."/>
            <person name="Barry A.N."/>
        </authorList>
    </citation>
    <scope>NUCLEOTIDE SEQUENCE [LARGE SCALE GENOMIC DNA]</scope>
    <source>
        <strain evidence="22">UTEX 25</strain>
    </source>
</reference>
<keyword evidence="6" id="KW-0049">Antioxidant</keyword>
<evidence type="ECO:0000313" key="18">
    <source>
        <dbReference type="EMBL" id="JAT76416.1"/>
    </source>
</evidence>
<dbReference type="EMBL" id="QOKY01000130">
    <property type="protein sequence ID" value="RMZ57120.1"/>
    <property type="molecule type" value="Genomic_DNA"/>
</dbReference>
<keyword evidence="8" id="KW-1015">Disulfide bond</keyword>
<dbReference type="eggNOG" id="KOG0855">
    <property type="taxonomic scope" value="Eukaryota"/>
</dbReference>
<evidence type="ECO:0000259" key="17">
    <source>
        <dbReference type="PROSITE" id="PS51352"/>
    </source>
</evidence>
<comment type="catalytic activity">
    <reaction evidence="14">
        <text>a hydroperoxide + [thioredoxin]-dithiol = an alcohol + [thioredoxin]-disulfide + H2O</text>
        <dbReference type="Rhea" id="RHEA:62620"/>
        <dbReference type="Rhea" id="RHEA-COMP:10698"/>
        <dbReference type="Rhea" id="RHEA-COMP:10700"/>
        <dbReference type="ChEBI" id="CHEBI:15377"/>
        <dbReference type="ChEBI" id="CHEBI:29950"/>
        <dbReference type="ChEBI" id="CHEBI:30879"/>
        <dbReference type="ChEBI" id="CHEBI:35924"/>
        <dbReference type="ChEBI" id="CHEBI:50058"/>
        <dbReference type="EC" id="1.11.1.24"/>
    </reaction>
</comment>
<evidence type="ECO:0000256" key="4">
    <source>
        <dbReference type="ARBA" id="ARBA00013017"/>
    </source>
</evidence>
<dbReference type="GO" id="GO:0009543">
    <property type="term" value="C:chloroplast thylakoid lumen"/>
    <property type="evidence" value="ECO:0007669"/>
    <property type="project" value="UniProtKB-SubCell"/>
</dbReference>
<evidence type="ECO:0000256" key="8">
    <source>
        <dbReference type="ARBA" id="ARBA00023157"/>
    </source>
</evidence>
<dbReference type="SUPFAM" id="SSF52833">
    <property type="entry name" value="Thioredoxin-like"/>
    <property type="match status" value="1"/>
</dbReference>
<dbReference type="KEGG" id="apro:F751_4449"/>
<dbReference type="EMBL" id="KL662144">
    <property type="protein sequence ID" value="KFM27179.1"/>
    <property type="molecule type" value="Genomic_DNA"/>
</dbReference>
<dbReference type="Proteomes" id="UP000028924">
    <property type="component" value="Unassembled WGS sequence"/>
</dbReference>
<keyword evidence="5" id="KW-0575">Peroxidase</keyword>
<feature type="domain" description="Thioredoxin" evidence="17">
    <location>
        <begin position="82"/>
        <end position="229"/>
    </location>
</feature>
<reference evidence="20" key="5">
    <citation type="submission" date="2018-11" db="EMBL/GenBank/DDBJ databases">
        <title>Characterization of plant carbon substrate utilization by Auxenochlorella protothecoides.</title>
        <authorList>
            <person name="Vogler B.W."/>
            <person name="Starkenburg S.R."/>
            <person name="Sudasinghe N."/>
            <person name="Schambach J.Y."/>
            <person name="Rollin J.A."/>
            <person name="Pattathil S."/>
            <person name="Barry A.N."/>
        </authorList>
    </citation>
    <scope>NUCLEOTIDE SEQUENCE [LARGE SCALE GENOMIC DNA]</scope>
    <source>
        <strain evidence="20">UTEX 25</strain>
    </source>
</reference>
<evidence type="ECO:0000313" key="22">
    <source>
        <dbReference type="Proteomes" id="UP000279271"/>
    </source>
</evidence>
<evidence type="ECO:0000256" key="7">
    <source>
        <dbReference type="ARBA" id="ARBA00023002"/>
    </source>
</evidence>
<dbReference type="GO" id="GO:0045454">
    <property type="term" value="P:cell redox homeostasis"/>
    <property type="evidence" value="ECO:0007669"/>
    <property type="project" value="TreeGrafter"/>
</dbReference>
<dbReference type="STRING" id="3075.A0A087SN75"/>
<dbReference type="GO" id="GO:0008379">
    <property type="term" value="F:thioredoxin peroxidase activity"/>
    <property type="evidence" value="ECO:0007669"/>
    <property type="project" value="TreeGrafter"/>
</dbReference>
<evidence type="ECO:0000256" key="6">
    <source>
        <dbReference type="ARBA" id="ARBA00022862"/>
    </source>
</evidence>
<evidence type="ECO:0000256" key="11">
    <source>
        <dbReference type="ARBA" id="ARBA00032824"/>
    </source>
</evidence>
<evidence type="ECO:0000256" key="9">
    <source>
        <dbReference type="ARBA" id="ARBA00023242"/>
    </source>
</evidence>
<keyword evidence="10" id="KW-0676">Redox-active center</keyword>
<dbReference type="PANTHER" id="PTHR42801:SF23">
    <property type="entry name" value="PEROXIREDOXIN DOT5"/>
    <property type="match status" value="1"/>
</dbReference>
<evidence type="ECO:0000256" key="1">
    <source>
        <dbReference type="ARBA" id="ARBA00004123"/>
    </source>
</evidence>
<accession>A0A087SN75</accession>
<evidence type="ECO:0000256" key="10">
    <source>
        <dbReference type="ARBA" id="ARBA00023284"/>
    </source>
</evidence>
<comment type="subunit">
    <text evidence="3">Monomer.</text>
</comment>
<evidence type="ECO:0000313" key="20">
    <source>
        <dbReference type="EMBL" id="RMZ57120.1"/>
    </source>
</evidence>
<dbReference type="EMBL" id="GDKF01002206">
    <property type="protein sequence ID" value="JAT76416.1"/>
    <property type="molecule type" value="Transcribed_RNA"/>
</dbReference>
<reference evidence="19 21" key="1">
    <citation type="journal article" date="2014" name="BMC Genomics">
        <title>Oil accumulation mechanisms of the oleaginous microalga Chlorella protothecoides revealed through its genome, transcriptomes, and proteomes.</title>
        <authorList>
            <person name="Gao C."/>
            <person name="Wang Y."/>
            <person name="Shen Y."/>
            <person name="Yan D."/>
            <person name="He X."/>
            <person name="Dai J."/>
            <person name="Wu Q."/>
        </authorList>
    </citation>
    <scope>NUCLEOTIDE SEQUENCE [LARGE SCALE GENOMIC DNA]</scope>
    <source>
        <strain evidence="19 21">0710</strain>
    </source>
</reference>
<dbReference type="AlphaFoldDB" id="A0A087SN75"/>
<evidence type="ECO:0000256" key="14">
    <source>
        <dbReference type="ARBA" id="ARBA00049091"/>
    </source>
</evidence>
<evidence type="ECO:0000256" key="13">
    <source>
        <dbReference type="ARBA" id="ARBA00042163"/>
    </source>
</evidence>
<evidence type="ECO:0000256" key="16">
    <source>
        <dbReference type="SAM" id="MobiDB-lite"/>
    </source>
</evidence>
<sequence>MAPKKPAAKSKTDSKTNAPVAEGTGATTRKRKVEAASDLEAQIPDAAVSPKKGPRSSGKKADVAETRAVEDKPAPSSKGKKLKEGDSLPSFKLLREDDVKVDVQELAKDQGVVIFLYPRANTGGCTKQALGFKENHKTLQDAGFEVYGLSFDKPKSQTTWKTKYDLPYHLLTDESGEFIKALGAFKPPRNVIRSHVVVAKGGKIVSSHIQISPGDSFAKAVATVADVAKPA</sequence>
<dbReference type="InterPro" id="IPR036249">
    <property type="entry name" value="Thioredoxin-like_sf"/>
</dbReference>